<gene>
    <name evidence="1" type="ORF">ADL15_27865</name>
</gene>
<comment type="caution">
    <text evidence="1">The sequence shown here is derived from an EMBL/GenBank/DDBJ whole genome shotgun (WGS) entry which is preliminary data.</text>
</comment>
<accession>A0A117MPZ5</accession>
<dbReference type="EMBL" id="LLZH01000279">
    <property type="protein sequence ID" value="KUL29437.1"/>
    <property type="molecule type" value="Genomic_DNA"/>
</dbReference>
<organism evidence="1 2">
    <name type="scientific">Actinoplanes awajinensis subsp. mycoplanecinus</name>
    <dbReference type="NCBI Taxonomy" id="135947"/>
    <lineage>
        <taxon>Bacteria</taxon>
        <taxon>Bacillati</taxon>
        <taxon>Actinomycetota</taxon>
        <taxon>Actinomycetes</taxon>
        <taxon>Micromonosporales</taxon>
        <taxon>Micromonosporaceae</taxon>
        <taxon>Actinoplanes</taxon>
    </lineage>
</organism>
<sequence length="655" mass="69288">MFPSVSQVTLWDGHLRPVLTTVGAGPTELEPGIYALDVGVGPTERHLIALQPGEENRLRYEIVFPSVAPLRGAEPDPETAALHRSLTTQVGPRDPEQAGLVVVTRTGSADAPPSSREGGVEVRAADQSVVLRTTAGGVLAEEIPALTPGPYTLRFDGAPASHEVPLWLPAGWRTTVFVSGTDPDNAVVASTVHLTRAGQAWDPGSDANASLEAAMSYLRRGYEPPARSVEVDLRLVEQNPYLGVALAHLLEPKEQPDYLDRLLGLLGELIPGHPDLVALLVRQNPATEAELPLTWPPLFARGTRAVARAAISREEVLGAGSAAEAAAVVMTGRGAWTAWPAGDVREPAVARQVQERIAVHLALVAAGHGVSRSMAADWFDAAQLAEATALPLGVVTAWWAQHRAQATWDDLVARIHGLLGVADPAAPVAGDPVSVEMIPDSGGTSGTLALHGDATLAAPDLFDVPIAVTGQDNDIRVHWFGLDQAIRVPLRAGRLEAGISTTLRYRDTVLAHVPRPVLAGVGADSGITERRRLDLPSGLGVSLRVQPDRRLHVQVTSSVPAHAGRYVAVLAQYSAAAGDETFFLIPLIPDEDTESAYGAVVLDRRAGVEIFTAFAPTDPADPAVLRTTLRYADNWTRRGLAAILDATGDSGQAPR</sequence>
<keyword evidence="2" id="KW-1185">Reference proteome</keyword>
<evidence type="ECO:0000313" key="2">
    <source>
        <dbReference type="Proteomes" id="UP000053244"/>
    </source>
</evidence>
<proteinExistence type="predicted"/>
<protein>
    <submittedName>
        <fullName evidence="1">Uncharacterized protein</fullName>
    </submittedName>
</protein>
<evidence type="ECO:0000313" key="1">
    <source>
        <dbReference type="EMBL" id="KUL29437.1"/>
    </source>
</evidence>
<name>A0A117MPZ5_9ACTN</name>
<dbReference type="Proteomes" id="UP000053244">
    <property type="component" value="Unassembled WGS sequence"/>
</dbReference>
<reference evidence="1 2" key="1">
    <citation type="submission" date="2015-10" db="EMBL/GenBank/DDBJ databases">
        <authorList>
            <person name="Gilbert D.G."/>
        </authorList>
    </citation>
    <scope>NUCLEOTIDE SEQUENCE [LARGE SCALE GENOMIC DNA]</scope>
    <source>
        <strain evidence="1 2">NRRL B-16712</strain>
    </source>
</reference>
<dbReference type="AlphaFoldDB" id="A0A117MPZ5"/>